<dbReference type="SUPFAM" id="SSF56507">
    <property type="entry name" value="Methionine synthase activation domain-like"/>
    <property type="match status" value="1"/>
</dbReference>
<dbReference type="InterPro" id="IPR037010">
    <property type="entry name" value="VitB12-dep_Met_synth_activ_sf"/>
</dbReference>
<sequence length="212" mass="25150">MKEVFKPTIKLDKKKIYTRIRVREDSPIYDTIDELYEKYVENIEDRIEFQVIYSVKPNEFNFDISDVDNCEKVVFCYATIGNPLNDDIVKLFDDKNYLEGYLLNEVANDIVMEATNQLYSYLKKRMKEMGYFLTKRYSPGECTFEMEYQKPIMEELEKDFDVNGELTESFMINPEKSTLYIYGADKNIPELEVDFDCSTCQSHNCPFRREGI</sequence>
<accession>A0A1M6J7F0</accession>
<dbReference type="EMBL" id="FQZL01000020">
    <property type="protein sequence ID" value="SHJ42601.1"/>
    <property type="molecule type" value="Genomic_DNA"/>
</dbReference>
<evidence type="ECO:0000313" key="2">
    <source>
        <dbReference type="Proteomes" id="UP000184052"/>
    </source>
</evidence>
<reference evidence="1 2" key="1">
    <citation type="submission" date="2016-11" db="EMBL/GenBank/DDBJ databases">
        <authorList>
            <person name="Jaros S."/>
            <person name="Januszkiewicz K."/>
            <person name="Wedrychowicz H."/>
        </authorList>
    </citation>
    <scope>NUCLEOTIDE SEQUENCE [LARGE SCALE GENOMIC DNA]</scope>
    <source>
        <strain evidence="1 2">DSM 17477</strain>
    </source>
</reference>
<dbReference type="AlphaFoldDB" id="A0A1M6J7F0"/>
<dbReference type="Proteomes" id="UP000184052">
    <property type="component" value="Unassembled WGS sequence"/>
</dbReference>
<gene>
    <name evidence="1" type="ORF">SAMN02745751_02532</name>
</gene>
<dbReference type="STRING" id="1121476.SAMN02745751_02532"/>
<evidence type="ECO:0008006" key="3">
    <source>
        <dbReference type="Google" id="ProtNLM"/>
    </source>
</evidence>
<keyword evidence="2" id="KW-1185">Reference proteome</keyword>
<dbReference type="OrthoDB" id="2034596at2"/>
<organism evidence="1 2">
    <name type="scientific">Dethiosulfatibacter aminovorans DSM 17477</name>
    <dbReference type="NCBI Taxonomy" id="1121476"/>
    <lineage>
        <taxon>Bacteria</taxon>
        <taxon>Bacillati</taxon>
        <taxon>Bacillota</taxon>
        <taxon>Tissierellia</taxon>
        <taxon>Dethiosulfatibacter</taxon>
    </lineage>
</organism>
<dbReference type="RefSeq" id="WP_073049943.1">
    <property type="nucleotide sequence ID" value="NZ_FQZL01000020.1"/>
</dbReference>
<evidence type="ECO:0000313" key="1">
    <source>
        <dbReference type="EMBL" id="SHJ42601.1"/>
    </source>
</evidence>
<proteinExistence type="predicted"/>
<name>A0A1M6J7F0_9FIRM</name>
<dbReference type="GO" id="GO:0008705">
    <property type="term" value="F:methionine synthase activity"/>
    <property type="evidence" value="ECO:0007669"/>
    <property type="project" value="InterPro"/>
</dbReference>
<dbReference type="Gene3D" id="3.40.109.40">
    <property type="match status" value="1"/>
</dbReference>
<protein>
    <recommendedName>
        <fullName evidence="3">Vitamin B12 dependent methionine synthase, activation domain</fullName>
    </recommendedName>
</protein>